<name>A0ABD1SYV0_9LAMI</name>
<feature type="domain" description="RNase H type-1" evidence="1">
    <location>
        <begin position="14"/>
        <end position="107"/>
    </location>
</feature>
<dbReference type="PANTHER" id="PTHR47723:SF23">
    <property type="entry name" value="REVERSE TRANSCRIPTASE-LIKE PROTEIN"/>
    <property type="match status" value="1"/>
</dbReference>
<dbReference type="Gene3D" id="3.30.420.10">
    <property type="entry name" value="Ribonuclease H-like superfamily/Ribonuclease H"/>
    <property type="match status" value="1"/>
</dbReference>
<dbReference type="AlphaFoldDB" id="A0ABD1SYV0"/>
<sequence length="108" mass="11948">MSGGGLLEIHQVSVFVSSSSHIGECSILEAEPRAILDDIILVQRIVLLDLWIESDFTLVIHCITRNGGPWSIQATLRDIRHLFAFDCDTISHTYREGNQVADLLASEG</sequence>
<protein>
    <submittedName>
        <fullName evidence="2">Ribonuclease H protein</fullName>
    </submittedName>
</protein>
<dbReference type="CDD" id="cd06222">
    <property type="entry name" value="RNase_H_like"/>
    <property type="match status" value="1"/>
</dbReference>
<dbReference type="SUPFAM" id="SSF53098">
    <property type="entry name" value="Ribonuclease H-like"/>
    <property type="match status" value="1"/>
</dbReference>
<keyword evidence="3" id="KW-1185">Reference proteome</keyword>
<dbReference type="InterPro" id="IPR012337">
    <property type="entry name" value="RNaseH-like_sf"/>
</dbReference>
<dbReference type="Pfam" id="PF13456">
    <property type="entry name" value="RVT_3"/>
    <property type="match status" value="1"/>
</dbReference>
<dbReference type="InterPro" id="IPR002156">
    <property type="entry name" value="RNaseH_domain"/>
</dbReference>
<dbReference type="PANTHER" id="PTHR47723">
    <property type="entry name" value="OS05G0353850 PROTEIN"/>
    <property type="match status" value="1"/>
</dbReference>
<dbReference type="Proteomes" id="UP001604336">
    <property type="component" value="Unassembled WGS sequence"/>
</dbReference>
<dbReference type="InterPro" id="IPR044730">
    <property type="entry name" value="RNase_H-like_dom_plant"/>
</dbReference>
<evidence type="ECO:0000259" key="1">
    <source>
        <dbReference type="Pfam" id="PF13456"/>
    </source>
</evidence>
<dbReference type="EMBL" id="JBFOLK010000006">
    <property type="protein sequence ID" value="KAL2505651.1"/>
    <property type="molecule type" value="Genomic_DNA"/>
</dbReference>
<accession>A0ABD1SYV0</accession>
<dbReference type="InterPro" id="IPR053151">
    <property type="entry name" value="RNase_H-like"/>
</dbReference>
<organism evidence="2 3">
    <name type="scientific">Abeliophyllum distichum</name>
    <dbReference type="NCBI Taxonomy" id="126358"/>
    <lineage>
        <taxon>Eukaryota</taxon>
        <taxon>Viridiplantae</taxon>
        <taxon>Streptophyta</taxon>
        <taxon>Embryophyta</taxon>
        <taxon>Tracheophyta</taxon>
        <taxon>Spermatophyta</taxon>
        <taxon>Magnoliopsida</taxon>
        <taxon>eudicotyledons</taxon>
        <taxon>Gunneridae</taxon>
        <taxon>Pentapetalae</taxon>
        <taxon>asterids</taxon>
        <taxon>lamiids</taxon>
        <taxon>Lamiales</taxon>
        <taxon>Oleaceae</taxon>
        <taxon>Forsythieae</taxon>
        <taxon>Abeliophyllum</taxon>
    </lineage>
</organism>
<evidence type="ECO:0000313" key="3">
    <source>
        <dbReference type="Proteomes" id="UP001604336"/>
    </source>
</evidence>
<comment type="caution">
    <text evidence="2">The sequence shown here is derived from an EMBL/GenBank/DDBJ whole genome shotgun (WGS) entry which is preliminary data.</text>
</comment>
<evidence type="ECO:0000313" key="2">
    <source>
        <dbReference type="EMBL" id="KAL2505651.1"/>
    </source>
</evidence>
<proteinExistence type="predicted"/>
<reference evidence="3" key="1">
    <citation type="submission" date="2024-07" db="EMBL/GenBank/DDBJ databases">
        <title>Two chromosome-level genome assemblies of Korean endemic species Abeliophyllum distichum and Forsythia ovata (Oleaceae).</title>
        <authorList>
            <person name="Jang H."/>
        </authorList>
    </citation>
    <scope>NUCLEOTIDE SEQUENCE [LARGE SCALE GENOMIC DNA]</scope>
</reference>
<gene>
    <name evidence="2" type="ORF">Adt_21272</name>
</gene>
<dbReference type="InterPro" id="IPR036397">
    <property type="entry name" value="RNaseH_sf"/>
</dbReference>